<keyword evidence="1" id="KW-0812">Transmembrane</keyword>
<name>A0A8T9BMW7_9HELO</name>
<organism evidence="2 3">
    <name type="scientific">Lachnellula arida</name>
    <dbReference type="NCBI Taxonomy" id="1316785"/>
    <lineage>
        <taxon>Eukaryota</taxon>
        <taxon>Fungi</taxon>
        <taxon>Dikarya</taxon>
        <taxon>Ascomycota</taxon>
        <taxon>Pezizomycotina</taxon>
        <taxon>Leotiomycetes</taxon>
        <taxon>Helotiales</taxon>
        <taxon>Lachnaceae</taxon>
        <taxon>Lachnellula</taxon>
    </lineage>
</organism>
<feature type="transmembrane region" description="Helical" evidence="1">
    <location>
        <begin position="6"/>
        <end position="26"/>
    </location>
</feature>
<keyword evidence="1" id="KW-1133">Transmembrane helix</keyword>
<evidence type="ECO:0000313" key="2">
    <source>
        <dbReference type="EMBL" id="TVY19803.1"/>
    </source>
</evidence>
<gene>
    <name evidence="2" type="ORF">LARI1_G003044</name>
</gene>
<keyword evidence="3" id="KW-1185">Reference proteome</keyword>
<evidence type="ECO:0000256" key="1">
    <source>
        <dbReference type="SAM" id="Phobius"/>
    </source>
</evidence>
<evidence type="ECO:0000313" key="3">
    <source>
        <dbReference type="Proteomes" id="UP000469559"/>
    </source>
</evidence>
<keyword evidence="1" id="KW-0472">Membrane</keyword>
<dbReference type="Proteomes" id="UP000469559">
    <property type="component" value="Unassembled WGS sequence"/>
</dbReference>
<protein>
    <submittedName>
        <fullName evidence="2">Uncharacterized protein</fullName>
    </submittedName>
</protein>
<dbReference type="AlphaFoldDB" id="A0A8T9BMW7"/>
<reference evidence="2 3" key="1">
    <citation type="submission" date="2018-05" db="EMBL/GenBank/DDBJ databases">
        <title>Whole genome sequencing for identification of molecular markers to develop diagnostic detection tools for the regulated plant pathogen Lachnellula willkommii.</title>
        <authorList>
            <person name="Giroux E."/>
            <person name="Bilodeau G."/>
        </authorList>
    </citation>
    <scope>NUCLEOTIDE SEQUENCE [LARGE SCALE GENOMIC DNA]</scope>
    <source>
        <strain evidence="2 3">CBS 203.66</strain>
    </source>
</reference>
<accession>A0A8T9BMW7</accession>
<proteinExistence type="predicted"/>
<dbReference type="EMBL" id="QGMF01000086">
    <property type="protein sequence ID" value="TVY19803.1"/>
    <property type="molecule type" value="Genomic_DNA"/>
</dbReference>
<comment type="caution">
    <text evidence="2">The sequence shown here is derived from an EMBL/GenBank/DDBJ whole genome shotgun (WGS) entry which is preliminary data.</text>
</comment>
<sequence length="64" mass="7010">MCSIHPFIAAYAFVPALLLIFVLRVLRLGQRSPGMPPGPPTKPIVGNESLIPKSNAHFMQVLTR</sequence>